<dbReference type="Proteomes" id="UP000269221">
    <property type="component" value="Unassembled WGS sequence"/>
</dbReference>
<organism evidence="8 9">
    <name type="scientific">Hirundo rustica rustica</name>
    <dbReference type="NCBI Taxonomy" id="333673"/>
    <lineage>
        <taxon>Eukaryota</taxon>
        <taxon>Metazoa</taxon>
        <taxon>Chordata</taxon>
        <taxon>Craniata</taxon>
        <taxon>Vertebrata</taxon>
        <taxon>Euteleostomi</taxon>
        <taxon>Archelosauria</taxon>
        <taxon>Archosauria</taxon>
        <taxon>Dinosauria</taxon>
        <taxon>Saurischia</taxon>
        <taxon>Theropoda</taxon>
        <taxon>Coelurosauria</taxon>
        <taxon>Aves</taxon>
        <taxon>Neognathae</taxon>
        <taxon>Neoaves</taxon>
        <taxon>Telluraves</taxon>
        <taxon>Australaves</taxon>
        <taxon>Passeriformes</taxon>
        <taxon>Sylvioidea</taxon>
        <taxon>Hirundinidae</taxon>
        <taxon>Hirundo</taxon>
    </lineage>
</organism>
<dbReference type="PANTHER" id="PTHR12663">
    <property type="entry name" value="ANDROGEN INDUCED INHIBITOR OF PROLIFERATION AS3 / PDS5-RELATED"/>
    <property type="match status" value="1"/>
</dbReference>
<keyword evidence="6" id="KW-0131">Cell cycle</keyword>
<feature type="compositionally biased region" description="Acidic residues" evidence="7">
    <location>
        <begin position="1303"/>
        <end position="1312"/>
    </location>
</feature>
<evidence type="ECO:0000256" key="3">
    <source>
        <dbReference type="ARBA" id="ARBA00022737"/>
    </source>
</evidence>
<dbReference type="FunFam" id="1.25.10.10:FF:000064">
    <property type="entry name" value="Sister chromatid cohesion protein PDS5 homolog A"/>
    <property type="match status" value="1"/>
</dbReference>
<evidence type="ECO:0000256" key="4">
    <source>
        <dbReference type="ARBA" id="ARBA00022776"/>
    </source>
</evidence>
<comment type="caution">
    <text evidence="8">The sequence shown here is derived from an EMBL/GenBank/DDBJ whole genome shotgun (WGS) entry which is preliminary data.</text>
</comment>
<protein>
    <recommendedName>
        <fullName evidence="10">PDS5 cohesin associated factor B</fullName>
    </recommendedName>
</protein>
<feature type="region of interest" description="Disordered" evidence="7">
    <location>
        <begin position="1116"/>
        <end position="1378"/>
    </location>
</feature>
<dbReference type="CDD" id="cd19953">
    <property type="entry name" value="PDS5"/>
    <property type="match status" value="1"/>
</dbReference>
<feature type="compositionally biased region" description="Acidic residues" evidence="7">
    <location>
        <begin position="1367"/>
        <end position="1378"/>
    </location>
</feature>
<dbReference type="GO" id="GO:0007064">
    <property type="term" value="P:mitotic sister chromatid cohesion"/>
    <property type="evidence" value="ECO:0007669"/>
    <property type="project" value="InterPro"/>
</dbReference>
<sequence>MAHSKTRANDGKITYPPGVKEISDKISKEEMVRRLKMVVKTFMDMDQDSEEEKELYLNLALHLASDFFLKHPDKDVRLLVACCLADIFRIYAPEAPYTSPDKLKDIFMFITRQLKGLEDTKSPQFNRYFYLLENIAWVKSYNICFELEDSNEIFTQLYRTLFSVINNGHNQKVHMHMVDLMSSIICEGDTVSQELLDTVLVNLVPAHKNLNKQAYDLAKALLKRTAQAIEPYITNFFNQVLMLGKTSISDLSEHVFDLILELYNIDSHLLLSVLPQLEFKLKVTCPPLIPRSLQILSAAYSLDFVESNDNEERLQVVKLLAKMFGAKDSELASQNKPLWQCYLGRFNDIHVPIRLECVKFASHCLMNHPDLAKDLTEYLKVRSHDPEEAIRHDVIVSIVTAAKKDLLLVNDHLLNFVRERTLDKRWRVRKEAMMGLAQIYKKYSLQSEAGKEAAKQISWIKDKLLHIYYQNSIDDRLLVERIFAQYMVPHNLETNERMKCLYYLYATLDSNAVKALNEMWKCQNLLRHQVKDLVDLIKQPKTDASSKAIFSKVMVITRNLPDPGKAQDFMKKFTQVLEDDEKIRSQLEMLVSPTCSCKQAEGCVREITKKLGNPKQPTNPFLEMIKFLLERIAPVHIDTESISALIKQVNKSIDGTADDEDEGVPTDQAIRAGLELLKASIVLVVTETFESLLACLKMDDEKVAEAALQIFKNTGSKIEEDFPHIRSALLPVLHHKAKKGPPRQAKYAIHCIHAIFSSKETQFAQIFEPLHKSLDPSNFEHLITPLVTIGHIAMLAPDQFAAPLKSLVATFIVKDLLMNDRLPGKKTTKLWVPDEEVSPETLVKIQAIKMMVRWLLGMKNNHSKSGTSTLRLLTTILHSDGDLTEQGKISKPDMSRLRLAAGNAIVKLAQEPCYHEIITLEQYQLCALAINDECYQVRQIFAQKLHKGLSRLRLPLEYMAICALCAKDPVKERRAHARQCLVKNINVRREYLKQHAAVSEKLLSLLPEYVVPYTIHLLAHDPDYVKVQDIEQLKDIKECLWFILEILMAKNENNSHAFIRKMVENIKQTKDAQGPDDQKMNENFSNTKNYLPPEMKSFFTPGKPKAANVLGAVNKPLSSAGKQSQSKSSRMETVSNASSSSNPSSPGRIKGRLDSTEMDHSENEEFTLASPLPGKKTDKRDDSDLVRSEIEKPRGRKKGAITDSEEKLSIEDMNKLGQEQKLRGSQRGRKRPAVVSEADETQWQEEKRLKEDVIESEDEQNSPPKKGRRGRPTRTNNGATPKEEPVAKSSKRSKKKQPPAAAVEEEEEEEERQTENIEQKPKGRQNRTSKRTQQSRAGRSKQAASKENESSEEMDVFQSGSPVSDDIPQEEVMEEEEVSTINFVTPGPLTIVPDEVPFSSFPVGPFSTETLAQKVGQAVMGDLDLPTAYDFFANSRIGELPTKGMEKEEGTKSPNTCSTKNPKFHVLMNIAVK</sequence>
<feature type="compositionally biased region" description="Basic and acidic residues" evidence="7">
    <location>
        <begin position="1204"/>
        <end position="1222"/>
    </location>
</feature>
<dbReference type="STRING" id="333673.A0A3M0K474"/>
<evidence type="ECO:0000256" key="1">
    <source>
        <dbReference type="ARBA" id="ARBA00004123"/>
    </source>
</evidence>
<dbReference type="InterPro" id="IPR039776">
    <property type="entry name" value="Pds5"/>
</dbReference>
<comment type="subcellular location">
    <subcellularLocation>
        <location evidence="1">Nucleus</location>
    </subcellularLocation>
</comment>
<keyword evidence="4" id="KW-0498">Mitosis</keyword>
<gene>
    <name evidence="8" type="ORF">DUI87_16687</name>
</gene>
<feature type="compositionally biased region" description="Basic and acidic residues" evidence="7">
    <location>
        <begin position="1151"/>
        <end position="1163"/>
    </location>
</feature>
<evidence type="ECO:0000256" key="5">
    <source>
        <dbReference type="ARBA" id="ARBA00023242"/>
    </source>
</evidence>
<evidence type="ECO:0000313" key="9">
    <source>
        <dbReference type="Proteomes" id="UP000269221"/>
    </source>
</evidence>
<feature type="compositionally biased region" description="Basic and acidic residues" evidence="7">
    <location>
        <begin position="1244"/>
        <end position="1253"/>
    </location>
</feature>
<dbReference type="FunFam" id="1.25.10.10:FF:001146">
    <property type="entry name" value="PDS5 cohesin associated factor B"/>
    <property type="match status" value="1"/>
</dbReference>
<dbReference type="InterPro" id="IPR016024">
    <property type="entry name" value="ARM-type_fold"/>
</dbReference>
<dbReference type="SUPFAM" id="SSF48371">
    <property type="entry name" value="ARM repeat"/>
    <property type="match status" value="1"/>
</dbReference>
<evidence type="ECO:0008006" key="10">
    <source>
        <dbReference type="Google" id="ProtNLM"/>
    </source>
</evidence>
<dbReference type="GO" id="GO:0006281">
    <property type="term" value="P:DNA repair"/>
    <property type="evidence" value="ECO:0007669"/>
    <property type="project" value="TreeGrafter"/>
</dbReference>
<dbReference type="Gene3D" id="1.25.10.10">
    <property type="entry name" value="Leucine-rich Repeat Variant"/>
    <property type="match status" value="2"/>
</dbReference>
<keyword evidence="3" id="KW-0677">Repeat</keyword>
<evidence type="ECO:0000256" key="6">
    <source>
        <dbReference type="ARBA" id="ARBA00023306"/>
    </source>
</evidence>
<dbReference type="InterPro" id="IPR011989">
    <property type="entry name" value="ARM-like"/>
</dbReference>
<reference evidence="8 9" key="1">
    <citation type="submission" date="2018-07" db="EMBL/GenBank/DDBJ databases">
        <title>A high quality draft genome assembly of the barn swallow (H. rustica rustica).</title>
        <authorList>
            <person name="Formenti G."/>
            <person name="Chiara M."/>
            <person name="Poveda L."/>
            <person name="Francoijs K.-J."/>
            <person name="Bonisoli-Alquati A."/>
            <person name="Canova L."/>
            <person name="Gianfranceschi L."/>
            <person name="Horner D.S."/>
            <person name="Saino N."/>
        </authorList>
    </citation>
    <scope>NUCLEOTIDE SEQUENCE [LARGE SCALE GENOMIC DNA]</scope>
    <source>
        <strain evidence="8">Chelidonia</strain>
        <tissue evidence="8">Blood</tissue>
    </source>
</reference>
<keyword evidence="2" id="KW-0132">Cell division</keyword>
<dbReference type="Pfam" id="PF20168">
    <property type="entry name" value="PDS5"/>
    <property type="match status" value="1"/>
</dbReference>
<dbReference type="GO" id="GO:0000785">
    <property type="term" value="C:chromatin"/>
    <property type="evidence" value="ECO:0007669"/>
    <property type="project" value="TreeGrafter"/>
</dbReference>
<evidence type="ECO:0000256" key="7">
    <source>
        <dbReference type="SAM" id="MobiDB-lite"/>
    </source>
</evidence>
<proteinExistence type="predicted"/>
<dbReference type="GO" id="GO:0051301">
    <property type="term" value="P:cell division"/>
    <property type="evidence" value="ECO:0007669"/>
    <property type="project" value="UniProtKB-KW"/>
</dbReference>
<dbReference type="GO" id="GO:0005634">
    <property type="term" value="C:nucleus"/>
    <property type="evidence" value="ECO:0007669"/>
    <property type="project" value="UniProtKB-SubCell"/>
</dbReference>
<feature type="compositionally biased region" description="Low complexity" evidence="7">
    <location>
        <begin position="1135"/>
        <end position="1146"/>
    </location>
</feature>
<dbReference type="PANTHER" id="PTHR12663:SF1">
    <property type="entry name" value="SISTER CHROMATID COHESION PROTEIN PDS5 HOMOLOG B"/>
    <property type="match status" value="1"/>
</dbReference>
<keyword evidence="9" id="KW-1185">Reference proteome</keyword>
<evidence type="ECO:0000256" key="2">
    <source>
        <dbReference type="ARBA" id="ARBA00022618"/>
    </source>
</evidence>
<evidence type="ECO:0000313" key="8">
    <source>
        <dbReference type="EMBL" id="RMC07231.1"/>
    </source>
</evidence>
<feature type="compositionally biased region" description="Basic and acidic residues" evidence="7">
    <location>
        <begin position="1175"/>
        <end position="1193"/>
    </location>
</feature>
<dbReference type="OrthoDB" id="200660at2759"/>
<accession>A0A3M0K474</accession>
<feature type="compositionally biased region" description="Low complexity" evidence="7">
    <location>
        <begin position="1118"/>
        <end position="1128"/>
    </location>
</feature>
<keyword evidence="5" id="KW-0539">Nucleus</keyword>
<dbReference type="EMBL" id="QRBI01000120">
    <property type="protein sequence ID" value="RMC07231.1"/>
    <property type="molecule type" value="Genomic_DNA"/>
</dbReference>
<name>A0A3M0K474_HIRRU</name>
<feature type="compositionally biased region" description="Polar residues" evidence="7">
    <location>
        <begin position="1331"/>
        <end position="1343"/>
    </location>
</feature>